<keyword evidence="6 10" id="KW-1133">Transmembrane helix</keyword>
<reference evidence="12" key="1">
    <citation type="submission" date="2016-10" db="EMBL/GenBank/DDBJ databases">
        <authorList>
            <person name="Benchimol M."/>
            <person name="Almeida L.G."/>
            <person name="Vasconcelos A.T."/>
            <person name="Perreira-Neves A."/>
            <person name="Rosa I.A."/>
            <person name="Tasca T."/>
            <person name="Bogo M.R."/>
            <person name="de Souza W."/>
        </authorList>
    </citation>
    <scope>NUCLEOTIDE SEQUENCE [LARGE SCALE GENOMIC DNA]</scope>
    <source>
        <strain evidence="12">K</strain>
    </source>
</reference>
<evidence type="ECO:0000256" key="3">
    <source>
        <dbReference type="ARBA" id="ARBA00022448"/>
    </source>
</evidence>
<dbReference type="Gene3D" id="1.20.5.110">
    <property type="match status" value="1"/>
</dbReference>
<dbReference type="Proteomes" id="UP000179807">
    <property type="component" value="Unassembled WGS sequence"/>
</dbReference>
<dbReference type="GO" id="GO:0006886">
    <property type="term" value="P:intracellular protein transport"/>
    <property type="evidence" value="ECO:0007669"/>
    <property type="project" value="InterPro"/>
</dbReference>
<dbReference type="GO" id="GO:0006906">
    <property type="term" value="P:vesicle fusion"/>
    <property type="evidence" value="ECO:0007669"/>
    <property type="project" value="TreeGrafter"/>
</dbReference>
<dbReference type="OrthoDB" id="19261at2759"/>
<evidence type="ECO:0000256" key="6">
    <source>
        <dbReference type="ARBA" id="ARBA00022989"/>
    </source>
</evidence>
<dbReference type="SUPFAM" id="SSF47661">
    <property type="entry name" value="t-snare proteins"/>
    <property type="match status" value="1"/>
</dbReference>
<feature type="domain" description="Vesicle transport v-SNARE N-terminal" evidence="11">
    <location>
        <begin position="16"/>
        <end position="93"/>
    </location>
</feature>
<feature type="transmembrane region" description="Helical" evidence="10">
    <location>
        <begin position="193"/>
        <end position="211"/>
    </location>
</feature>
<dbReference type="GO" id="GO:0031902">
    <property type="term" value="C:late endosome membrane"/>
    <property type="evidence" value="ECO:0007669"/>
    <property type="project" value="TreeGrafter"/>
</dbReference>
<evidence type="ECO:0000256" key="2">
    <source>
        <dbReference type="ARBA" id="ARBA00006108"/>
    </source>
</evidence>
<comment type="subcellular location">
    <subcellularLocation>
        <location evidence="1">Membrane</location>
        <topology evidence="1">Single-pass type IV membrane protein</topology>
    </subcellularLocation>
</comment>
<dbReference type="VEuPathDB" id="TrichDB:TRFO_25769"/>
<keyword evidence="4 10" id="KW-0812">Transmembrane</keyword>
<dbReference type="RefSeq" id="XP_068359360.1">
    <property type="nucleotide sequence ID" value="XM_068504562.1"/>
</dbReference>
<evidence type="ECO:0000256" key="4">
    <source>
        <dbReference type="ARBA" id="ARBA00022692"/>
    </source>
</evidence>
<dbReference type="InterPro" id="IPR010989">
    <property type="entry name" value="SNARE"/>
</dbReference>
<evidence type="ECO:0000256" key="7">
    <source>
        <dbReference type="ARBA" id="ARBA00023054"/>
    </source>
</evidence>
<proteinExistence type="inferred from homology"/>
<keyword evidence="13" id="KW-1185">Reference proteome</keyword>
<dbReference type="EMBL" id="MLAK01000732">
    <property type="protein sequence ID" value="OHT06224.1"/>
    <property type="molecule type" value="Genomic_DNA"/>
</dbReference>
<evidence type="ECO:0000313" key="13">
    <source>
        <dbReference type="Proteomes" id="UP000179807"/>
    </source>
</evidence>
<name>A0A1J4K5R9_9EUKA</name>
<keyword evidence="8 10" id="KW-0472">Membrane</keyword>
<evidence type="ECO:0000256" key="9">
    <source>
        <dbReference type="SAM" id="Coils"/>
    </source>
</evidence>
<accession>A0A1J4K5R9</accession>
<dbReference type="SUPFAM" id="SSF58038">
    <property type="entry name" value="SNARE fusion complex"/>
    <property type="match status" value="1"/>
</dbReference>
<evidence type="ECO:0000313" key="12">
    <source>
        <dbReference type="EMBL" id="OHT06224.1"/>
    </source>
</evidence>
<dbReference type="GeneID" id="94839266"/>
<keyword evidence="5" id="KW-0653">Protein transport</keyword>
<gene>
    <name evidence="12" type="ORF">TRFO_25769</name>
</gene>
<dbReference type="GO" id="GO:0000149">
    <property type="term" value="F:SNARE binding"/>
    <property type="evidence" value="ECO:0007669"/>
    <property type="project" value="TreeGrafter"/>
</dbReference>
<dbReference type="GO" id="GO:0012507">
    <property type="term" value="C:ER to Golgi transport vesicle membrane"/>
    <property type="evidence" value="ECO:0007669"/>
    <property type="project" value="TreeGrafter"/>
</dbReference>
<feature type="coiled-coil region" evidence="9">
    <location>
        <begin position="70"/>
        <end position="104"/>
    </location>
</feature>
<dbReference type="Gene3D" id="1.20.58.400">
    <property type="entry name" value="t-snare proteins"/>
    <property type="match status" value="1"/>
</dbReference>
<evidence type="ECO:0000256" key="8">
    <source>
        <dbReference type="ARBA" id="ARBA00023136"/>
    </source>
</evidence>
<evidence type="ECO:0000256" key="5">
    <source>
        <dbReference type="ARBA" id="ARBA00022927"/>
    </source>
</evidence>
<keyword evidence="7 9" id="KW-0175">Coiled coil</keyword>
<dbReference type="Pfam" id="PF05008">
    <property type="entry name" value="V-SNARE"/>
    <property type="match status" value="1"/>
</dbReference>
<comment type="caution">
    <text evidence="12">The sequence shown here is derived from an EMBL/GenBank/DDBJ whole genome shotgun (WGS) entry which is preliminary data.</text>
</comment>
<evidence type="ECO:0000256" key="1">
    <source>
        <dbReference type="ARBA" id="ARBA00004211"/>
    </source>
</evidence>
<dbReference type="GO" id="GO:0031201">
    <property type="term" value="C:SNARE complex"/>
    <property type="evidence" value="ECO:0007669"/>
    <property type="project" value="TreeGrafter"/>
</dbReference>
<sequence length="268" mass="29983">MSYSVDIKYYIQCCTDLEREISDMLEQVPDTNGAERRNLLKEIESKVSRAKEYVSSIQMEVLDITDDELNEQYTEEYETHNAEVTRLEEEVKAAGKSAQQEEKAKASGVTTQQLMDKSKDLQEIQKRSLDNSINTINNIKEVGNDTLVEIDRQKEQLEKARNDMVEMDSELNRAKKIMKVMITRAAGDNCVRVLALLVLLAVIAVIVVEAVSPGAIKKQVDGWFTAESGDAADGEAPTPLPEEGTNQNAAIFEEALKQPGNRKIMRVA</sequence>
<dbReference type="InterPro" id="IPR038407">
    <property type="entry name" value="v-SNARE_N_sf"/>
</dbReference>
<evidence type="ECO:0000256" key="10">
    <source>
        <dbReference type="SAM" id="Phobius"/>
    </source>
</evidence>
<dbReference type="InterPro" id="IPR007705">
    <property type="entry name" value="Vesicle_trsprt_v-SNARE_N"/>
</dbReference>
<feature type="coiled-coil region" evidence="9">
    <location>
        <begin position="147"/>
        <end position="177"/>
    </location>
</feature>
<keyword evidence="3" id="KW-0813">Transport</keyword>
<dbReference type="PANTHER" id="PTHR21230">
    <property type="entry name" value="VESICLE TRANSPORT V-SNARE PROTEIN VTI1-RELATED"/>
    <property type="match status" value="1"/>
</dbReference>
<evidence type="ECO:0000259" key="11">
    <source>
        <dbReference type="Pfam" id="PF05008"/>
    </source>
</evidence>
<dbReference type="Pfam" id="PF12352">
    <property type="entry name" value="V-SNARE_C"/>
    <property type="match status" value="1"/>
</dbReference>
<protein>
    <submittedName>
        <fullName evidence="12">Vesicle transport through interaction with t-SNAREs 1A-like protein</fullName>
    </submittedName>
</protein>
<comment type="similarity">
    <text evidence="2">Belongs to the VTI1 family.</text>
</comment>
<dbReference type="GO" id="GO:0005789">
    <property type="term" value="C:endoplasmic reticulum membrane"/>
    <property type="evidence" value="ECO:0007669"/>
    <property type="project" value="TreeGrafter"/>
</dbReference>
<dbReference type="AlphaFoldDB" id="A0A1J4K5R9"/>
<dbReference type="PANTHER" id="PTHR21230:SF79">
    <property type="entry name" value="T-SNARE COILED-COIL HOMOLOGY DOMAIN-CONTAINING PROTEIN"/>
    <property type="match status" value="1"/>
</dbReference>
<dbReference type="GO" id="GO:0005484">
    <property type="term" value="F:SNAP receptor activity"/>
    <property type="evidence" value="ECO:0007669"/>
    <property type="project" value="TreeGrafter"/>
</dbReference>
<dbReference type="GO" id="GO:0005794">
    <property type="term" value="C:Golgi apparatus"/>
    <property type="evidence" value="ECO:0007669"/>
    <property type="project" value="TreeGrafter"/>
</dbReference>
<organism evidence="12 13">
    <name type="scientific">Tritrichomonas foetus</name>
    <dbReference type="NCBI Taxonomy" id="1144522"/>
    <lineage>
        <taxon>Eukaryota</taxon>
        <taxon>Metamonada</taxon>
        <taxon>Parabasalia</taxon>
        <taxon>Tritrichomonadida</taxon>
        <taxon>Tritrichomonadidae</taxon>
        <taxon>Tritrichomonas</taxon>
    </lineage>
</organism>